<sequence length="112" mass="13020">MEGKVNILKDLQNVIQKAYINFKKSPKERFTLEYLETRLELLESDWSLFKDTKTQLYGTFKLEDISKKVDDMYDTTEDVYINCKCLIKSALNKVGVKASPPQIWKLIAHGTL</sequence>
<reference evidence="1" key="1">
    <citation type="submission" date="2023-03" db="EMBL/GenBank/DDBJ databases">
        <title>Chromosome-level genomes of two armyworms, Mythimna separata and Mythimna loreyi, provide insights into the biosynthesis and reception of sex pheromones.</title>
        <authorList>
            <person name="Zhao H."/>
        </authorList>
    </citation>
    <scope>NUCLEOTIDE SEQUENCE</scope>
    <source>
        <strain evidence="1">BeijingLab</strain>
    </source>
</reference>
<name>A0ACC2QMN9_9NEOP</name>
<dbReference type="EMBL" id="CM056795">
    <property type="protein sequence ID" value="KAJ8720788.1"/>
    <property type="molecule type" value="Genomic_DNA"/>
</dbReference>
<accession>A0ACC2QMN9</accession>
<protein>
    <submittedName>
        <fullName evidence="1">Uncharacterized protein</fullName>
    </submittedName>
</protein>
<comment type="caution">
    <text evidence="1">The sequence shown here is derived from an EMBL/GenBank/DDBJ whole genome shotgun (WGS) entry which is preliminary data.</text>
</comment>
<organism evidence="1 2">
    <name type="scientific">Mythimna loreyi</name>
    <dbReference type="NCBI Taxonomy" id="667449"/>
    <lineage>
        <taxon>Eukaryota</taxon>
        <taxon>Metazoa</taxon>
        <taxon>Ecdysozoa</taxon>
        <taxon>Arthropoda</taxon>
        <taxon>Hexapoda</taxon>
        <taxon>Insecta</taxon>
        <taxon>Pterygota</taxon>
        <taxon>Neoptera</taxon>
        <taxon>Endopterygota</taxon>
        <taxon>Lepidoptera</taxon>
        <taxon>Glossata</taxon>
        <taxon>Ditrysia</taxon>
        <taxon>Noctuoidea</taxon>
        <taxon>Noctuidae</taxon>
        <taxon>Noctuinae</taxon>
        <taxon>Hadenini</taxon>
        <taxon>Mythimna</taxon>
    </lineage>
</organism>
<keyword evidence="2" id="KW-1185">Reference proteome</keyword>
<proteinExistence type="predicted"/>
<dbReference type="Proteomes" id="UP001231649">
    <property type="component" value="Chromosome 19"/>
</dbReference>
<gene>
    <name evidence="1" type="ORF">PYW08_006253</name>
</gene>
<evidence type="ECO:0000313" key="1">
    <source>
        <dbReference type="EMBL" id="KAJ8720788.1"/>
    </source>
</evidence>
<evidence type="ECO:0000313" key="2">
    <source>
        <dbReference type="Proteomes" id="UP001231649"/>
    </source>
</evidence>